<reference evidence="3 4" key="1">
    <citation type="submission" date="2016-10" db="EMBL/GenBank/DDBJ databases">
        <authorList>
            <person name="de Groot N.N."/>
        </authorList>
    </citation>
    <scope>NUCLEOTIDE SEQUENCE [LARGE SCALE GENOMIC DNA]</scope>
    <source>
        <strain evidence="3 4">DSM 21771</strain>
    </source>
</reference>
<evidence type="ECO:0000259" key="1">
    <source>
        <dbReference type="Pfam" id="PF00557"/>
    </source>
</evidence>
<dbReference type="Pfam" id="PF01321">
    <property type="entry name" value="Creatinase_N"/>
    <property type="match status" value="1"/>
</dbReference>
<dbReference type="InterPro" id="IPR050659">
    <property type="entry name" value="Peptidase_M24B"/>
</dbReference>
<dbReference type="Gene3D" id="3.40.350.10">
    <property type="entry name" value="Creatinase/prolidase N-terminal domain"/>
    <property type="match status" value="1"/>
</dbReference>
<dbReference type="PANTHER" id="PTHR46112:SF2">
    <property type="entry name" value="XAA-PRO AMINOPEPTIDASE P-RELATED"/>
    <property type="match status" value="1"/>
</dbReference>
<evidence type="ECO:0000313" key="4">
    <source>
        <dbReference type="Proteomes" id="UP000198853"/>
    </source>
</evidence>
<dbReference type="SUPFAM" id="SSF55920">
    <property type="entry name" value="Creatinase/aminopeptidase"/>
    <property type="match status" value="1"/>
</dbReference>
<sequence>MFSIEEYEMRMNKTKQKMLEYGVEVLVLSNPSNMCYLTGYDAWSFYVHQVVVVFIDEEEPLWIGREMDAKGAKTTTWLSDSHIISYPDEFVQSSIKHPMDFVAHVLNDLGQASRKIGVEMDAFYYTAMCHDRLQVGLPDAEFKNASALVNWVRVIKSETEIDYMRKAAYIVENAMQAAYDKVNIGVRENEVAAAIYHAQIYGSDDFGGDYTSIVPMLPSGKYTASPHLTWTDKKYREGDFLTLEIAGCYSRYHTPMARTMALGNAPDYVLDVGKVVNEGISETLQHMKPGMTAEEVEEIWSRSIAKHGYVKASRLGYSIGLSYPPDWGEHTISFRKGDRSILEPNMAFHLMPGIWFDDFGIEITESVLVTDDGIETLTSFDRDIYEKPTP</sequence>
<dbReference type="Proteomes" id="UP000198853">
    <property type="component" value="Unassembled WGS sequence"/>
</dbReference>
<gene>
    <name evidence="3" type="ORF">SAMN04488123_10187</name>
</gene>
<feature type="domain" description="Peptidase M24" evidence="1">
    <location>
        <begin position="163"/>
        <end position="371"/>
    </location>
</feature>
<evidence type="ECO:0000313" key="3">
    <source>
        <dbReference type="EMBL" id="SDI27383.1"/>
    </source>
</evidence>
<dbReference type="InterPro" id="IPR036005">
    <property type="entry name" value="Creatinase/aminopeptidase-like"/>
</dbReference>
<protein>
    <submittedName>
        <fullName evidence="3">Xaa-Pro dipeptidase</fullName>
    </submittedName>
</protein>
<dbReference type="Gene3D" id="3.90.230.10">
    <property type="entry name" value="Creatinase/methionine aminopeptidase superfamily"/>
    <property type="match status" value="1"/>
</dbReference>
<accession>A0A1G8J8I7</accession>
<dbReference type="PANTHER" id="PTHR46112">
    <property type="entry name" value="AMINOPEPTIDASE"/>
    <property type="match status" value="1"/>
</dbReference>
<feature type="domain" description="Creatinase N-terminal" evidence="2">
    <location>
        <begin position="10"/>
        <end position="155"/>
    </location>
</feature>
<dbReference type="InterPro" id="IPR029149">
    <property type="entry name" value="Creatin/AminoP/Spt16_N"/>
</dbReference>
<dbReference type="Pfam" id="PF00557">
    <property type="entry name" value="Peptidase_M24"/>
    <property type="match status" value="1"/>
</dbReference>
<keyword evidence="4" id="KW-1185">Reference proteome</keyword>
<dbReference type="AlphaFoldDB" id="A0A1G8J8I7"/>
<proteinExistence type="predicted"/>
<dbReference type="InterPro" id="IPR000994">
    <property type="entry name" value="Pept_M24"/>
</dbReference>
<dbReference type="RefSeq" id="WP_245723002.1">
    <property type="nucleotide sequence ID" value="NZ_FNEN01000001.1"/>
</dbReference>
<organism evidence="3 4">
    <name type="scientific">Natribacillus halophilus</name>
    <dbReference type="NCBI Taxonomy" id="549003"/>
    <lineage>
        <taxon>Bacteria</taxon>
        <taxon>Bacillati</taxon>
        <taxon>Bacillota</taxon>
        <taxon>Bacilli</taxon>
        <taxon>Bacillales</taxon>
        <taxon>Bacillaceae</taxon>
        <taxon>Natribacillus</taxon>
    </lineage>
</organism>
<name>A0A1G8J8I7_9BACI</name>
<dbReference type="InterPro" id="IPR000587">
    <property type="entry name" value="Creatinase_N"/>
</dbReference>
<dbReference type="EMBL" id="FNEN01000001">
    <property type="protein sequence ID" value="SDI27383.1"/>
    <property type="molecule type" value="Genomic_DNA"/>
</dbReference>
<dbReference type="SUPFAM" id="SSF53092">
    <property type="entry name" value="Creatinase/prolidase N-terminal domain"/>
    <property type="match status" value="1"/>
</dbReference>
<dbReference type="CDD" id="cd01066">
    <property type="entry name" value="APP_MetAP"/>
    <property type="match status" value="1"/>
</dbReference>
<evidence type="ECO:0000259" key="2">
    <source>
        <dbReference type="Pfam" id="PF01321"/>
    </source>
</evidence>